<dbReference type="EMBL" id="FZPA01000001">
    <property type="protein sequence ID" value="SNS31108.1"/>
    <property type="molecule type" value="Genomic_DNA"/>
</dbReference>
<evidence type="ECO:0000313" key="2">
    <source>
        <dbReference type="EMBL" id="SNS31108.1"/>
    </source>
</evidence>
<feature type="region of interest" description="Disordered" evidence="1">
    <location>
        <begin position="1"/>
        <end position="22"/>
    </location>
</feature>
<dbReference type="Proteomes" id="UP000198339">
    <property type="component" value="Unassembled WGS sequence"/>
</dbReference>
<name>A0A239DH03_9SPHN</name>
<gene>
    <name evidence="2" type="ORF">SAMN06295955_101242</name>
</gene>
<sequence>MTKVGFEFPRDESQQWDGFNEPGIEHFSGSPFRSLGREGTQNTVDAAKGLPARIDIRRIDVPTDSIPGADGLRKALELCAQEAPNEGEKAEKFFGEALSILGKTKVSVLQFADSNTHGVRGPCDNGNPYFALMKATGQSKKPSETSIGSFGIGKFAPYTVSGLRTIFLSTVFQDEENNLQH</sequence>
<evidence type="ECO:0000313" key="3">
    <source>
        <dbReference type="Proteomes" id="UP000198339"/>
    </source>
</evidence>
<evidence type="ECO:0000256" key="1">
    <source>
        <dbReference type="SAM" id="MobiDB-lite"/>
    </source>
</evidence>
<accession>A0A239DH03</accession>
<dbReference type="AlphaFoldDB" id="A0A239DH03"/>
<protein>
    <submittedName>
        <fullName evidence="2">Uncharacterized protein</fullName>
    </submittedName>
</protein>
<dbReference type="RefSeq" id="WP_141133893.1">
    <property type="nucleotide sequence ID" value="NZ_FZPA01000001.1"/>
</dbReference>
<dbReference type="OrthoDB" id="9146762at2"/>
<reference evidence="2 3" key="1">
    <citation type="submission" date="2017-06" db="EMBL/GenBank/DDBJ databases">
        <authorList>
            <person name="Kim H.J."/>
            <person name="Triplett B.A."/>
        </authorList>
    </citation>
    <scope>NUCLEOTIDE SEQUENCE [LARGE SCALE GENOMIC DNA]</scope>
    <source>
        <strain evidence="2 3">DS15</strain>
    </source>
</reference>
<keyword evidence="3" id="KW-1185">Reference proteome</keyword>
<organism evidence="2 3">
    <name type="scientific">Sphingopyxis indica</name>
    <dbReference type="NCBI Taxonomy" id="436663"/>
    <lineage>
        <taxon>Bacteria</taxon>
        <taxon>Pseudomonadati</taxon>
        <taxon>Pseudomonadota</taxon>
        <taxon>Alphaproteobacteria</taxon>
        <taxon>Sphingomonadales</taxon>
        <taxon>Sphingomonadaceae</taxon>
        <taxon>Sphingopyxis</taxon>
    </lineage>
</organism>
<proteinExistence type="predicted"/>